<name>A0A6L6PC59_9BURK</name>
<sequence>MQGTLLSTPIFPATLPWGDSPADDYARPANAPQQVAMGQLKIGSRSGQLQALLGSCVGIAFIWKKRRRCALAHCLLPESEQASGELGARYVSQAVPSMLRLIGATAADYADIEVVLAGGATMLNGCSSRLQIGQQNADAARRYLRKYGLNVAYCRVGGKSGRTLNIDCATGAYLVQEIVTSDTGATHV</sequence>
<dbReference type="HAMAP" id="MF_01440">
    <property type="entry name" value="CheD"/>
    <property type="match status" value="1"/>
</dbReference>
<dbReference type="InterPro" id="IPR005659">
    <property type="entry name" value="Chemorcpt_Glu_NH3ase_CheD"/>
</dbReference>
<evidence type="ECO:0000313" key="5">
    <source>
        <dbReference type="Proteomes" id="UP000475582"/>
    </source>
</evidence>
<protein>
    <recommendedName>
        <fullName evidence="3">Probable chemoreceptor glutamine deamidase CheD</fullName>
        <ecNumber evidence="3">3.5.1.44</ecNumber>
    </recommendedName>
</protein>
<evidence type="ECO:0000256" key="1">
    <source>
        <dbReference type="ARBA" id="ARBA00022500"/>
    </source>
</evidence>
<comment type="function">
    <text evidence="3">Probably deamidates glutamine residues to glutamate on methyl-accepting chemotaxis receptors (MCPs), playing an important role in chemotaxis.</text>
</comment>
<dbReference type="InterPro" id="IPR038592">
    <property type="entry name" value="CheD-like_sf"/>
</dbReference>
<proteinExistence type="inferred from homology"/>
<dbReference type="RefSeq" id="WP_155461523.1">
    <property type="nucleotide sequence ID" value="NZ_WNKY01000001.1"/>
</dbReference>
<comment type="caution">
    <text evidence="4">The sequence shown here is derived from an EMBL/GenBank/DDBJ whole genome shotgun (WGS) entry which is preliminary data.</text>
</comment>
<dbReference type="PANTHER" id="PTHR35147:SF1">
    <property type="entry name" value="CHEMORECEPTOR GLUTAMINE DEAMIDASE CHED-RELATED"/>
    <property type="match status" value="1"/>
</dbReference>
<organism evidence="4 5">
    <name type="scientific">Duganella radicis</name>
    <dbReference type="NCBI Taxonomy" id="551988"/>
    <lineage>
        <taxon>Bacteria</taxon>
        <taxon>Pseudomonadati</taxon>
        <taxon>Pseudomonadota</taxon>
        <taxon>Betaproteobacteria</taxon>
        <taxon>Burkholderiales</taxon>
        <taxon>Oxalobacteraceae</taxon>
        <taxon>Telluria group</taxon>
        <taxon>Duganella</taxon>
    </lineage>
</organism>
<keyword evidence="5" id="KW-1185">Reference proteome</keyword>
<dbReference type="GO" id="GO:0050568">
    <property type="term" value="F:protein-glutamine glutaminase activity"/>
    <property type="evidence" value="ECO:0007669"/>
    <property type="project" value="UniProtKB-UniRule"/>
</dbReference>
<evidence type="ECO:0000256" key="3">
    <source>
        <dbReference type="HAMAP-Rule" id="MF_01440"/>
    </source>
</evidence>
<dbReference type="GO" id="GO:0006935">
    <property type="term" value="P:chemotaxis"/>
    <property type="evidence" value="ECO:0007669"/>
    <property type="project" value="UniProtKB-UniRule"/>
</dbReference>
<dbReference type="Gene3D" id="3.30.1330.200">
    <property type="match status" value="1"/>
</dbReference>
<evidence type="ECO:0000256" key="2">
    <source>
        <dbReference type="ARBA" id="ARBA00022801"/>
    </source>
</evidence>
<dbReference type="EMBL" id="WNKY01000001">
    <property type="protein sequence ID" value="MTV36171.1"/>
    <property type="molecule type" value="Genomic_DNA"/>
</dbReference>
<comment type="catalytic activity">
    <reaction evidence="3">
        <text>L-glutaminyl-[protein] + H2O = L-glutamyl-[protein] + NH4(+)</text>
        <dbReference type="Rhea" id="RHEA:16441"/>
        <dbReference type="Rhea" id="RHEA-COMP:10207"/>
        <dbReference type="Rhea" id="RHEA-COMP:10208"/>
        <dbReference type="ChEBI" id="CHEBI:15377"/>
        <dbReference type="ChEBI" id="CHEBI:28938"/>
        <dbReference type="ChEBI" id="CHEBI:29973"/>
        <dbReference type="ChEBI" id="CHEBI:30011"/>
        <dbReference type="EC" id="3.5.1.44"/>
    </reaction>
</comment>
<comment type="similarity">
    <text evidence="3">Belongs to the CheD family.</text>
</comment>
<dbReference type="EC" id="3.5.1.44" evidence="3"/>
<gene>
    <name evidence="3" type="primary">cheD</name>
    <name evidence="4" type="ORF">GM676_01060</name>
</gene>
<dbReference type="OrthoDB" id="7838801at2"/>
<dbReference type="PANTHER" id="PTHR35147">
    <property type="entry name" value="CHEMORECEPTOR GLUTAMINE DEAMIDASE CHED-RELATED"/>
    <property type="match status" value="1"/>
</dbReference>
<dbReference type="Pfam" id="PF03975">
    <property type="entry name" value="CheD"/>
    <property type="match status" value="1"/>
</dbReference>
<reference evidence="4 5" key="1">
    <citation type="submission" date="2019-11" db="EMBL/GenBank/DDBJ databases">
        <title>Type strains purchased from KCTC, JCM and DSMZ.</title>
        <authorList>
            <person name="Lu H."/>
        </authorList>
    </citation>
    <scope>NUCLEOTIDE SEQUENCE [LARGE SCALE GENOMIC DNA]</scope>
    <source>
        <strain evidence="4 5">KCTC 22382</strain>
    </source>
</reference>
<keyword evidence="2 3" id="KW-0378">Hydrolase</keyword>
<keyword evidence="1 3" id="KW-0145">Chemotaxis</keyword>
<dbReference type="CDD" id="cd16352">
    <property type="entry name" value="CheD"/>
    <property type="match status" value="1"/>
</dbReference>
<evidence type="ECO:0000313" key="4">
    <source>
        <dbReference type="EMBL" id="MTV36171.1"/>
    </source>
</evidence>
<dbReference type="Proteomes" id="UP000475582">
    <property type="component" value="Unassembled WGS sequence"/>
</dbReference>
<accession>A0A6L6PC59</accession>
<dbReference type="AlphaFoldDB" id="A0A6L6PC59"/>
<dbReference type="InterPro" id="IPR011324">
    <property type="entry name" value="Cytotoxic_necrot_fac-like_cat"/>
</dbReference>
<dbReference type="SUPFAM" id="SSF64438">
    <property type="entry name" value="CNF1/YfiH-like putative cysteine hydrolases"/>
    <property type="match status" value="1"/>
</dbReference>